<organism evidence="1 2">
    <name type="scientific">Cavenderia fasciculata</name>
    <name type="common">Slime mold</name>
    <name type="synonym">Dictyostelium fasciculatum</name>
    <dbReference type="NCBI Taxonomy" id="261658"/>
    <lineage>
        <taxon>Eukaryota</taxon>
        <taxon>Amoebozoa</taxon>
        <taxon>Evosea</taxon>
        <taxon>Eumycetozoa</taxon>
        <taxon>Dictyostelia</taxon>
        <taxon>Acytosteliales</taxon>
        <taxon>Cavenderiaceae</taxon>
        <taxon>Cavenderia</taxon>
    </lineage>
</organism>
<evidence type="ECO:0000313" key="1">
    <source>
        <dbReference type="EMBL" id="EGG23831.1"/>
    </source>
</evidence>
<dbReference type="KEGG" id="dfa:DFA_05967"/>
<proteinExistence type="predicted"/>
<evidence type="ECO:0000313" key="2">
    <source>
        <dbReference type="Proteomes" id="UP000007797"/>
    </source>
</evidence>
<accession>F4PJQ7</accession>
<protein>
    <submittedName>
        <fullName evidence="1">Uncharacterized protein</fullName>
    </submittedName>
</protein>
<dbReference type="Proteomes" id="UP000007797">
    <property type="component" value="Unassembled WGS sequence"/>
</dbReference>
<dbReference type="GeneID" id="14876199"/>
<dbReference type="AlphaFoldDB" id="F4PJQ7"/>
<sequence length="372" mass="43961">MNNTTTTSSLNLQYEEKVKNVLHYNIYLHFGRNPRQSYGRVERGTINSFVCNPSKLHQMFDYYMKDRETALVCYLLVKTSFKFDSDYLLQQYIHRIKANPQSGSRILESMHKQNHQSLDERRYSCRKDLFDLFAKFNPFQQVIGMSNHLAVQGKHWVDMQSFLAYADHFRLDVLQYFNKGVVTGYAEITKKDLDISCSVAITKCGRWDIIEQLIIARMIPNQLFLELCLCKRTMEIERILLNHPHLEYLDSFMSTDQIIHSICQLQDTQLLDILSNHLTMFDKSYNMIQTTNNPINDDNIHRPFLMSKVNTFLLNYHKHYRTSTKNLNTTLSFDNRQDLLLHHTKQTVTDQSKLIFDESISDNNNKFTFLEF</sequence>
<dbReference type="EMBL" id="GL883007">
    <property type="protein sequence ID" value="EGG23831.1"/>
    <property type="molecule type" value="Genomic_DNA"/>
</dbReference>
<name>F4PJQ7_CACFS</name>
<gene>
    <name evidence="1" type="ORF">DFA_05967</name>
</gene>
<reference evidence="2" key="1">
    <citation type="journal article" date="2011" name="Genome Res.">
        <title>Phylogeny-wide analysis of social amoeba genomes highlights ancient origins for complex intercellular communication.</title>
        <authorList>
            <person name="Heidel A.J."/>
            <person name="Lawal H.M."/>
            <person name="Felder M."/>
            <person name="Schilde C."/>
            <person name="Helps N.R."/>
            <person name="Tunggal B."/>
            <person name="Rivero F."/>
            <person name="John U."/>
            <person name="Schleicher M."/>
            <person name="Eichinger L."/>
            <person name="Platzer M."/>
            <person name="Noegel A.A."/>
            <person name="Schaap P."/>
            <person name="Gloeckner G."/>
        </authorList>
    </citation>
    <scope>NUCLEOTIDE SEQUENCE [LARGE SCALE GENOMIC DNA]</scope>
    <source>
        <strain evidence="2">SH3</strain>
    </source>
</reference>
<keyword evidence="2" id="KW-1185">Reference proteome</keyword>
<dbReference type="RefSeq" id="XP_004361682.1">
    <property type="nucleotide sequence ID" value="XM_004361625.1"/>
</dbReference>